<dbReference type="RefSeq" id="WP_330958591.1">
    <property type="nucleotide sequence ID" value="NZ_JAZGJQ010000008.1"/>
</dbReference>
<keyword evidence="7" id="KW-1185">Reference proteome</keyword>
<accession>A0ABU7RB47</accession>
<organism evidence="6 7">
    <name type="scientific">Olsenella absiana</name>
    <dbReference type="NCBI Taxonomy" id="3115222"/>
    <lineage>
        <taxon>Bacteria</taxon>
        <taxon>Bacillati</taxon>
        <taxon>Actinomycetota</taxon>
        <taxon>Coriobacteriia</taxon>
        <taxon>Coriobacteriales</taxon>
        <taxon>Atopobiaceae</taxon>
        <taxon>Olsenella</taxon>
    </lineage>
</organism>
<dbReference type="SUPFAM" id="SSF55315">
    <property type="entry name" value="L30e-like"/>
    <property type="match status" value="1"/>
</dbReference>
<evidence type="ECO:0000256" key="3">
    <source>
        <dbReference type="ARBA" id="ARBA00022679"/>
    </source>
</evidence>
<dbReference type="InterPro" id="IPR004441">
    <property type="entry name" value="rRNA_MeTrfase_TrmH"/>
</dbReference>
<comment type="similarity">
    <text evidence="1">Belongs to the class IV-like SAM-binding methyltransferase superfamily. RNA methyltransferase TrmH family.</text>
</comment>
<feature type="domain" description="RNA 2-O ribose methyltransferase substrate binding" evidence="5">
    <location>
        <begin position="86"/>
        <end position="163"/>
    </location>
</feature>
<dbReference type="EMBL" id="JAZGJQ010000008">
    <property type="protein sequence ID" value="MEE6147825.1"/>
    <property type="molecule type" value="Genomic_DNA"/>
</dbReference>
<comment type="caution">
    <text evidence="6">The sequence shown here is derived from an EMBL/GenBank/DDBJ whole genome shotgun (WGS) entry which is preliminary data.</text>
</comment>
<evidence type="ECO:0000256" key="1">
    <source>
        <dbReference type="ARBA" id="ARBA00007228"/>
    </source>
</evidence>
<dbReference type="InterPro" id="IPR013123">
    <property type="entry name" value="SpoU_subst-bd"/>
</dbReference>
<reference evidence="6 7" key="1">
    <citation type="submission" date="2024-01" db="EMBL/GenBank/DDBJ databases">
        <title>Description of Olsenella sp. nov., isolated from pig feces.</title>
        <authorList>
            <person name="Chang Y.-H."/>
        </authorList>
    </citation>
    <scope>NUCLEOTIDE SEQUENCE [LARGE SCALE GENOMIC DNA]</scope>
    <source>
        <strain evidence="6 7">YH-ols2223</strain>
    </source>
</reference>
<evidence type="ECO:0000256" key="4">
    <source>
        <dbReference type="SAM" id="MobiDB-lite"/>
    </source>
</evidence>
<dbReference type="InterPro" id="IPR001537">
    <property type="entry name" value="SpoU_MeTrfase"/>
</dbReference>
<dbReference type="SMART" id="SM00967">
    <property type="entry name" value="SpoU_sub_bind"/>
    <property type="match status" value="1"/>
</dbReference>
<feature type="region of interest" description="Disordered" evidence="4">
    <location>
        <begin position="328"/>
        <end position="361"/>
    </location>
</feature>
<sequence>MAAGRRGQAGAGRPGRGQRPQGAGAGAGRKGPEGRAAARKGAGRPASGRRQDGRGSAPRGAGRGSGRTGSAPRGQRRPERRRESDLIEGRRACAEALEVGVPIRRALVAEARGEQDATLERLVRTLEGAGVRVEEVPRARLDKLSSHGAHQGIMLETEPFSYATLEDVVSAAGEGDALVVLLDHVTDEGNFGAIVRSAEVVGAAGVVVANARAARVGTAAYKTSAGAVLHVPIARVANLARAIDELKDAGFWVGAASEHARDDVWHAPVEGRFCLVMGSEGEGVSQLVLRACDFTCRLPQRGRVESLNVAQAATVMCYEWLRREELAEARPGQEPGGRQGAGREGDVPGRDGLQEGSGGDV</sequence>
<protein>
    <submittedName>
        <fullName evidence="6">23S rRNA (Guanosine(2251)-2'-O)-methyltransferase RlmB</fullName>
    </submittedName>
</protein>
<dbReference type="InterPro" id="IPR029026">
    <property type="entry name" value="tRNA_m1G_MTases_N"/>
</dbReference>
<feature type="compositionally biased region" description="Low complexity" evidence="4">
    <location>
        <begin position="43"/>
        <end position="60"/>
    </location>
</feature>
<dbReference type="InterPro" id="IPR029028">
    <property type="entry name" value="Alpha/beta_knot_MTases"/>
</dbReference>
<dbReference type="PANTHER" id="PTHR46429:SF1">
    <property type="entry name" value="23S RRNA (GUANOSINE-2'-O-)-METHYLTRANSFERASE RLMB"/>
    <property type="match status" value="1"/>
</dbReference>
<dbReference type="Proteomes" id="UP001332931">
    <property type="component" value="Unassembled WGS sequence"/>
</dbReference>
<dbReference type="Gene3D" id="3.30.1330.30">
    <property type="match status" value="1"/>
</dbReference>
<evidence type="ECO:0000313" key="6">
    <source>
        <dbReference type="EMBL" id="MEE6147825.1"/>
    </source>
</evidence>
<dbReference type="SUPFAM" id="SSF75217">
    <property type="entry name" value="alpha/beta knot"/>
    <property type="match status" value="1"/>
</dbReference>
<evidence type="ECO:0000259" key="5">
    <source>
        <dbReference type="SMART" id="SM00967"/>
    </source>
</evidence>
<gene>
    <name evidence="6" type="primary">rlmB</name>
    <name evidence="6" type="ORF">VXJ25_07520</name>
</gene>
<dbReference type="Gene3D" id="3.40.1280.10">
    <property type="match status" value="1"/>
</dbReference>
<evidence type="ECO:0000313" key="7">
    <source>
        <dbReference type="Proteomes" id="UP001332931"/>
    </source>
</evidence>
<dbReference type="Pfam" id="PF08032">
    <property type="entry name" value="SpoU_sub_bind"/>
    <property type="match status" value="1"/>
</dbReference>
<dbReference type="InterPro" id="IPR029064">
    <property type="entry name" value="Ribosomal_eL30-like_sf"/>
</dbReference>
<keyword evidence="2" id="KW-0489">Methyltransferase</keyword>
<evidence type="ECO:0000256" key="2">
    <source>
        <dbReference type="ARBA" id="ARBA00022603"/>
    </source>
</evidence>
<proteinExistence type="inferred from homology"/>
<dbReference type="PANTHER" id="PTHR46429">
    <property type="entry name" value="23S RRNA (GUANOSINE-2'-O-)-METHYLTRANSFERASE RLMB"/>
    <property type="match status" value="1"/>
</dbReference>
<dbReference type="NCBIfam" id="TIGR00186">
    <property type="entry name" value="rRNA_methyl_3"/>
    <property type="match status" value="1"/>
</dbReference>
<name>A0ABU7RB47_9ACTN</name>
<feature type="compositionally biased region" description="Basic and acidic residues" evidence="4">
    <location>
        <begin position="341"/>
        <end position="353"/>
    </location>
</feature>
<feature type="region of interest" description="Disordered" evidence="4">
    <location>
        <begin position="1"/>
        <end position="87"/>
    </location>
</feature>
<keyword evidence="3" id="KW-0808">Transferase</keyword>
<dbReference type="CDD" id="cd18103">
    <property type="entry name" value="SpoU-like_RlmB"/>
    <property type="match status" value="1"/>
</dbReference>
<feature type="compositionally biased region" description="Basic and acidic residues" evidence="4">
    <location>
        <begin position="76"/>
        <end position="87"/>
    </location>
</feature>
<dbReference type="Pfam" id="PF00588">
    <property type="entry name" value="SpoU_methylase"/>
    <property type="match status" value="1"/>
</dbReference>